<feature type="compositionally biased region" description="Basic and acidic residues" evidence="1">
    <location>
        <begin position="48"/>
        <end position="71"/>
    </location>
</feature>
<dbReference type="OrthoDB" id="5556956at2759"/>
<feature type="compositionally biased region" description="Polar residues" evidence="1">
    <location>
        <begin position="93"/>
        <end position="111"/>
    </location>
</feature>
<dbReference type="EMBL" id="VIBQ01000031">
    <property type="protein sequence ID" value="KAB8416333.1"/>
    <property type="molecule type" value="Genomic_DNA"/>
</dbReference>
<gene>
    <name evidence="2" type="ORF">FH972_024853</name>
</gene>
<reference evidence="2 3" key="1">
    <citation type="submission" date="2019-06" db="EMBL/GenBank/DDBJ databases">
        <title>A chromosomal-level reference genome of Carpinus fangiana (Coryloideae, Betulaceae).</title>
        <authorList>
            <person name="Yang X."/>
            <person name="Wang Z."/>
            <person name="Zhang L."/>
            <person name="Hao G."/>
            <person name="Liu J."/>
            <person name="Yang Y."/>
        </authorList>
    </citation>
    <scope>NUCLEOTIDE SEQUENCE [LARGE SCALE GENOMIC DNA]</scope>
    <source>
        <strain evidence="2">Cfa_2016G</strain>
        <tissue evidence="2">Leaf</tissue>
    </source>
</reference>
<feature type="region of interest" description="Disordered" evidence="1">
    <location>
        <begin position="187"/>
        <end position="303"/>
    </location>
</feature>
<feature type="region of interest" description="Disordered" evidence="1">
    <location>
        <begin position="48"/>
        <end position="112"/>
    </location>
</feature>
<dbReference type="InterPro" id="IPR053030">
    <property type="entry name" value="Ribosomal_biogenesis_FAF1-like"/>
</dbReference>
<name>A0A5N6KZI4_9ROSI</name>
<proteinExistence type="predicted"/>
<comment type="caution">
    <text evidence="2">The sequence shown here is derived from an EMBL/GenBank/DDBJ whole genome shotgun (WGS) entry which is preliminary data.</text>
</comment>
<feature type="compositionally biased region" description="Basic and acidic residues" evidence="1">
    <location>
        <begin position="211"/>
        <end position="249"/>
    </location>
</feature>
<evidence type="ECO:0000313" key="3">
    <source>
        <dbReference type="Proteomes" id="UP000327013"/>
    </source>
</evidence>
<dbReference type="AlphaFoldDB" id="A0A5N6KZI4"/>
<dbReference type="InterPro" id="IPR027973">
    <property type="entry name" value="FSAF1-like"/>
</dbReference>
<dbReference type="Proteomes" id="UP000327013">
    <property type="component" value="Unassembled WGS sequence"/>
</dbReference>
<evidence type="ECO:0000256" key="1">
    <source>
        <dbReference type="SAM" id="MobiDB-lite"/>
    </source>
</evidence>
<sequence>MSFHLGKRKRPAAQSTRPTSSSDGSDSDSEAGSDAMRAAFARAFEKKFAPLEGGVEREDAQNGSEDLRSDASAESDFSGFESSDTGDDDDDNTQPQVQVITHTDASRNSAPALSKAELKAFMSSKVPTKPAAAAADDEDTPTEALNLKNDLALHRLISESHLLDPSKQPAKNQRQRIADLRLQALGSKSSILEQEKMPMSFRKGIAAKKKQKEESRRRDARENGIILEKETVERTRRERDDVERKRERGVGGPSIGKFKGGTLQLSKRDLGAIKGPSRGGRGGGRGGGSGGGKAGSRGRGKRR</sequence>
<dbReference type="GO" id="GO:0000462">
    <property type="term" value="P:maturation of SSU-rRNA from tricistronic rRNA transcript (SSU-rRNA, 5.8S rRNA, LSU-rRNA)"/>
    <property type="evidence" value="ECO:0007669"/>
    <property type="project" value="TreeGrafter"/>
</dbReference>
<keyword evidence="3" id="KW-1185">Reference proteome</keyword>
<dbReference type="PANTHER" id="PTHR28096">
    <property type="entry name" value="PROTEIN FAF1"/>
    <property type="match status" value="1"/>
</dbReference>
<feature type="region of interest" description="Disordered" evidence="1">
    <location>
        <begin position="1"/>
        <end position="36"/>
    </location>
</feature>
<accession>A0A5N6KZI4</accession>
<dbReference type="Pfam" id="PF15375">
    <property type="entry name" value="FSAF1"/>
    <property type="match status" value="1"/>
</dbReference>
<protein>
    <submittedName>
        <fullName evidence="2">Uncharacterized protein</fullName>
    </submittedName>
</protein>
<evidence type="ECO:0000313" key="2">
    <source>
        <dbReference type="EMBL" id="KAB8416333.1"/>
    </source>
</evidence>
<feature type="compositionally biased region" description="Low complexity" evidence="1">
    <location>
        <begin position="72"/>
        <end position="83"/>
    </location>
</feature>
<dbReference type="PANTHER" id="PTHR28096:SF1">
    <property type="entry name" value="PROTEIN FAF1"/>
    <property type="match status" value="1"/>
</dbReference>
<feature type="compositionally biased region" description="Gly residues" evidence="1">
    <location>
        <begin position="277"/>
        <end position="295"/>
    </location>
</feature>
<dbReference type="GO" id="GO:0005730">
    <property type="term" value="C:nucleolus"/>
    <property type="evidence" value="ECO:0007669"/>
    <property type="project" value="TreeGrafter"/>
</dbReference>
<organism evidence="2 3">
    <name type="scientific">Carpinus fangiana</name>
    <dbReference type="NCBI Taxonomy" id="176857"/>
    <lineage>
        <taxon>Eukaryota</taxon>
        <taxon>Viridiplantae</taxon>
        <taxon>Streptophyta</taxon>
        <taxon>Embryophyta</taxon>
        <taxon>Tracheophyta</taxon>
        <taxon>Spermatophyta</taxon>
        <taxon>Magnoliopsida</taxon>
        <taxon>eudicotyledons</taxon>
        <taxon>Gunneridae</taxon>
        <taxon>Pentapetalae</taxon>
        <taxon>rosids</taxon>
        <taxon>fabids</taxon>
        <taxon>Fagales</taxon>
        <taxon>Betulaceae</taxon>
        <taxon>Carpinus</taxon>
    </lineage>
</organism>
<feature type="compositionally biased region" description="Basic residues" evidence="1">
    <location>
        <begin position="1"/>
        <end position="11"/>
    </location>
</feature>